<comment type="caution">
    <text evidence="1">The sequence shown here is derived from an EMBL/GenBank/DDBJ whole genome shotgun (WGS) entry which is preliminary data.</text>
</comment>
<keyword evidence="2" id="KW-1185">Reference proteome</keyword>
<evidence type="ECO:0000313" key="2">
    <source>
        <dbReference type="Proteomes" id="UP000447434"/>
    </source>
</evidence>
<gene>
    <name evidence="1" type="ORF">Lalb_Chr13g0303921</name>
</gene>
<dbReference type="Proteomes" id="UP000447434">
    <property type="component" value="Chromosome 13"/>
</dbReference>
<sequence>MRANSYFLQKNWMYPFEYQFHLITFCYPCIPELHWNWYRLPFYYM</sequence>
<accession>A0A6A4PKH0</accession>
<reference evidence="2" key="1">
    <citation type="journal article" date="2020" name="Nat. Commun.">
        <title>Genome sequence of the cluster root forming white lupin.</title>
        <authorList>
            <person name="Hufnagel B."/>
            <person name="Marques A."/>
            <person name="Soriano A."/>
            <person name="Marques L."/>
            <person name="Divol F."/>
            <person name="Doumas P."/>
            <person name="Sallet E."/>
            <person name="Mancinotti D."/>
            <person name="Carrere S."/>
            <person name="Marande W."/>
            <person name="Arribat S."/>
            <person name="Keller J."/>
            <person name="Huneau C."/>
            <person name="Blein T."/>
            <person name="Aime D."/>
            <person name="Laguerre M."/>
            <person name="Taylor J."/>
            <person name="Schubert V."/>
            <person name="Nelson M."/>
            <person name="Geu-Flores F."/>
            <person name="Crespi M."/>
            <person name="Gallardo-Guerrero K."/>
            <person name="Delaux P.-M."/>
            <person name="Salse J."/>
            <person name="Berges H."/>
            <person name="Guyot R."/>
            <person name="Gouzy J."/>
            <person name="Peret B."/>
        </authorList>
    </citation>
    <scope>NUCLEOTIDE SEQUENCE [LARGE SCALE GENOMIC DNA]</scope>
    <source>
        <strain evidence="2">cv. Amiga</strain>
    </source>
</reference>
<evidence type="ECO:0000313" key="1">
    <source>
        <dbReference type="EMBL" id="KAE9602019.1"/>
    </source>
</evidence>
<dbReference type="AlphaFoldDB" id="A0A6A4PKH0"/>
<proteinExistence type="predicted"/>
<name>A0A6A4PKH0_LUPAL</name>
<protein>
    <submittedName>
        <fullName evidence="1">Uncharacterized protein</fullName>
    </submittedName>
</protein>
<dbReference type="EMBL" id="WOCE01000013">
    <property type="protein sequence ID" value="KAE9602019.1"/>
    <property type="molecule type" value="Genomic_DNA"/>
</dbReference>
<organism evidence="1 2">
    <name type="scientific">Lupinus albus</name>
    <name type="common">White lupine</name>
    <name type="synonym">Lupinus termis</name>
    <dbReference type="NCBI Taxonomy" id="3870"/>
    <lineage>
        <taxon>Eukaryota</taxon>
        <taxon>Viridiplantae</taxon>
        <taxon>Streptophyta</taxon>
        <taxon>Embryophyta</taxon>
        <taxon>Tracheophyta</taxon>
        <taxon>Spermatophyta</taxon>
        <taxon>Magnoliopsida</taxon>
        <taxon>eudicotyledons</taxon>
        <taxon>Gunneridae</taxon>
        <taxon>Pentapetalae</taxon>
        <taxon>rosids</taxon>
        <taxon>fabids</taxon>
        <taxon>Fabales</taxon>
        <taxon>Fabaceae</taxon>
        <taxon>Papilionoideae</taxon>
        <taxon>50 kb inversion clade</taxon>
        <taxon>genistoids sensu lato</taxon>
        <taxon>core genistoids</taxon>
        <taxon>Genisteae</taxon>
        <taxon>Lupinus</taxon>
    </lineage>
</organism>